<dbReference type="InterPro" id="IPR029062">
    <property type="entry name" value="Class_I_gatase-like"/>
</dbReference>
<evidence type="ECO:0000313" key="2">
    <source>
        <dbReference type="EMBL" id="PTB60085.1"/>
    </source>
</evidence>
<dbReference type="SUPFAM" id="SSF52317">
    <property type="entry name" value="Class I glutamine amidotransferase-like"/>
    <property type="match status" value="1"/>
</dbReference>
<dbReference type="STRING" id="983964.A0A2T4ASP8"/>
<dbReference type="GO" id="GO:0005634">
    <property type="term" value="C:nucleus"/>
    <property type="evidence" value="ECO:0007669"/>
    <property type="project" value="TreeGrafter"/>
</dbReference>
<gene>
    <name evidence="2" type="ORF">M431DRAFT_12124</name>
</gene>
<dbReference type="InterPro" id="IPR017926">
    <property type="entry name" value="GATASE"/>
</dbReference>
<evidence type="ECO:0000259" key="1">
    <source>
        <dbReference type="Pfam" id="PF00117"/>
    </source>
</evidence>
<dbReference type="EMBL" id="KZ679675">
    <property type="protein sequence ID" value="PTB60085.1"/>
    <property type="molecule type" value="Genomic_DNA"/>
</dbReference>
<dbReference type="Pfam" id="PF00117">
    <property type="entry name" value="GATase"/>
    <property type="match status" value="1"/>
</dbReference>
<dbReference type="Proteomes" id="UP000241690">
    <property type="component" value="Unassembled WGS sequence"/>
</dbReference>
<feature type="domain" description="Glutamine amidotransferase" evidence="1">
    <location>
        <begin position="102"/>
        <end position="210"/>
    </location>
</feature>
<dbReference type="PROSITE" id="PS51273">
    <property type="entry name" value="GATASE_TYPE_1"/>
    <property type="match status" value="1"/>
</dbReference>
<dbReference type="PANTHER" id="PTHR42695:SF5">
    <property type="entry name" value="GLUTAMINE AMIDOTRANSFERASE YLR126C-RELATED"/>
    <property type="match status" value="1"/>
</dbReference>
<accession>A0A2T4ASP8</accession>
<keyword evidence="3" id="KW-1185">Reference proteome</keyword>
<name>A0A2T4ASP8_TRIHA</name>
<dbReference type="GO" id="GO:0005829">
    <property type="term" value="C:cytosol"/>
    <property type="evidence" value="ECO:0007669"/>
    <property type="project" value="TreeGrafter"/>
</dbReference>
<evidence type="ECO:0000313" key="3">
    <source>
        <dbReference type="Proteomes" id="UP000241690"/>
    </source>
</evidence>
<dbReference type="RefSeq" id="XP_024779762.1">
    <property type="nucleotide sequence ID" value="XM_024912127.1"/>
</dbReference>
<proteinExistence type="predicted"/>
<reference evidence="2 3" key="1">
    <citation type="submission" date="2016-07" db="EMBL/GenBank/DDBJ databases">
        <title>Multiple horizontal gene transfer events from other fungi enriched the ability of initially mycotrophic Trichoderma (Ascomycota) to feed on dead plant biomass.</title>
        <authorList>
            <consortium name="DOE Joint Genome Institute"/>
            <person name="Aerts A."/>
            <person name="Atanasova L."/>
            <person name="Chenthamara K."/>
            <person name="Zhang J."/>
            <person name="Grujic M."/>
            <person name="Henrissat B."/>
            <person name="Kuo A."/>
            <person name="Salamov A."/>
            <person name="Lipzen A."/>
            <person name="Labutti K."/>
            <person name="Barry K."/>
            <person name="Miao Y."/>
            <person name="Rahimi M.J."/>
            <person name="Shen Q."/>
            <person name="Grigoriev I.V."/>
            <person name="Kubicek C.P."/>
            <person name="Druzhinina I.S."/>
        </authorList>
    </citation>
    <scope>NUCLEOTIDE SEQUENCE [LARGE SCALE GENOMIC DNA]</scope>
    <source>
        <strain evidence="2 3">CBS 226.95</strain>
    </source>
</reference>
<dbReference type="CDD" id="cd01741">
    <property type="entry name" value="GATase1_1"/>
    <property type="match status" value="1"/>
</dbReference>
<sequence>MGSRPQAIPRVYTVAILECDTPIEPVVKQFGSYGDIFERFLRNGLAKYLNHTTTPQDVDLRLIKSNMVDLGDLPAFDQVDCLLLTGSKHNSFEDDPWILRLVEYIRTAHQTSKLPIIGICFGHQIISRALGGVVQRNPKGWEVSVDHIDLAPKGRELFNSASIDLHQMHRDAVLQLPDGVQNLGTSPVCGIQGLYAPRRIFSLQAHPEFNGVIMSEILTLRRSQNVFDQEMFESAMSRADGHHDGAMVGEAVWKFLMEG</sequence>
<dbReference type="PANTHER" id="PTHR42695">
    <property type="entry name" value="GLUTAMINE AMIDOTRANSFERASE YLR126C-RELATED"/>
    <property type="match status" value="1"/>
</dbReference>
<dbReference type="Gene3D" id="3.40.50.880">
    <property type="match status" value="1"/>
</dbReference>
<dbReference type="GeneID" id="36620686"/>
<organism evidence="2 3">
    <name type="scientific">Trichoderma harzianum CBS 226.95</name>
    <dbReference type="NCBI Taxonomy" id="983964"/>
    <lineage>
        <taxon>Eukaryota</taxon>
        <taxon>Fungi</taxon>
        <taxon>Dikarya</taxon>
        <taxon>Ascomycota</taxon>
        <taxon>Pezizomycotina</taxon>
        <taxon>Sordariomycetes</taxon>
        <taxon>Hypocreomycetidae</taxon>
        <taxon>Hypocreales</taxon>
        <taxon>Hypocreaceae</taxon>
        <taxon>Trichoderma</taxon>
    </lineage>
</organism>
<protein>
    <recommendedName>
        <fullName evidence="1">Glutamine amidotransferase domain-containing protein</fullName>
    </recommendedName>
</protein>
<dbReference type="InterPro" id="IPR044992">
    <property type="entry name" value="ChyE-like"/>
</dbReference>
<dbReference type="AlphaFoldDB" id="A0A2T4ASP8"/>